<organism evidence="15 16">
    <name type="scientific">Ideonella dechloratans</name>
    <dbReference type="NCBI Taxonomy" id="36863"/>
    <lineage>
        <taxon>Bacteria</taxon>
        <taxon>Pseudomonadati</taxon>
        <taxon>Pseudomonadota</taxon>
        <taxon>Betaproteobacteria</taxon>
        <taxon>Burkholderiales</taxon>
        <taxon>Sphaerotilaceae</taxon>
        <taxon>Ideonella</taxon>
    </lineage>
</organism>
<dbReference type="Gene3D" id="3.40.640.10">
    <property type="entry name" value="Type I PLP-dependent aspartate aminotransferase-like (Major domain)"/>
    <property type="match status" value="1"/>
</dbReference>
<evidence type="ECO:0000313" key="15">
    <source>
        <dbReference type="EMBL" id="KAB0583537.1"/>
    </source>
</evidence>
<dbReference type="GO" id="GO:0004648">
    <property type="term" value="F:O-phospho-L-serine:2-oxoglutarate aminotransferase activity"/>
    <property type="evidence" value="ECO:0007669"/>
    <property type="project" value="UniProtKB-UniRule"/>
</dbReference>
<dbReference type="EMBL" id="VZPB01000013">
    <property type="protein sequence ID" value="KAB0583537.1"/>
    <property type="molecule type" value="Genomic_DNA"/>
</dbReference>
<name>A0A643FGG1_IDEDE</name>
<evidence type="ECO:0000256" key="5">
    <source>
        <dbReference type="ARBA" id="ARBA00022605"/>
    </source>
</evidence>
<dbReference type="Gene3D" id="3.90.1150.10">
    <property type="entry name" value="Aspartate Aminotransferase, domain 1"/>
    <property type="match status" value="1"/>
</dbReference>
<feature type="binding site" evidence="12">
    <location>
        <begin position="243"/>
        <end position="244"/>
    </location>
    <ligand>
        <name>pyridoxal 5'-phosphate</name>
        <dbReference type="ChEBI" id="CHEBI:597326"/>
    </ligand>
</feature>
<dbReference type="GO" id="GO:0030170">
    <property type="term" value="F:pyridoxal phosphate binding"/>
    <property type="evidence" value="ECO:0007669"/>
    <property type="project" value="UniProtKB-UniRule"/>
</dbReference>
<feature type="binding site" evidence="12">
    <location>
        <position position="178"/>
    </location>
    <ligand>
        <name>pyridoxal 5'-phosphate</name>
        <dbReference type="ChEBI" id="CHEBI:597326"/>
    </ligand>
</feature>
<keyword evidence="7 12" id="KW-0663">Pyridoxal phosphate</keyword>
<dbReference type="NCBIfam" id="NF003764">
    <property type="entry name" value="PRK05355.1"/>
    <property type="match status" value="1"/>
</dbReference>
<comment type="subunit">
    <text evidence="12">Homodimer.</text>
</comment>
<evidence type="ECO:0000256" key="11">
    <source>
        <dbReference type="ARBA" id="ARBA00049007"/>
    </source>
</evidence>
<feature type="binding site" evidence="12">
    <location>
        <position position="104"/>
    </location>
    <ligand>
        <name>pyridoxal 5'-phosphate</name>
        <dbReference type="ChEBI" id="CHEBI:597326"/>
    </ligand>
</feature>
<comment type="cofactor">
    <cofactor evidence="12">
        <name>pyridoxal 5'-phosphate</name>
        <dbReference type="ChEBI" id="CHEBI:597326"/>
    </cofactor>
    <text evidence="12">Binds 1 pyridoxal phosphate per subunit.</text>
</comment>
<evidence type="ECO:0000256" key="3">
    <source>
        <dbReference type="ARBA" id="ARBA00006904"/>
    </source>
</evidence>
<gene>
    <name evidence="12 15" type="primary">serC</name>
    <name evidence="15" type="ORF">F7Q92_07620</name>
</gene>
<evidence type="ECO:0000313" key="16">
    <source>
        <dbReference type="Proteomes" id="UP000430120"/>
    </source>
</evidence>
<dbReference type="GO" id="GO:0008615">
    <property type="term" value="P:pyridoxine biosynthetic process"/>
    <property type="evidence" value="ECO:0007669"/>
    <property type="project" value="UniProtKB-UniRule"/>
</dbReference>
<dbReference type="FunFam" id="3.40.640.10:FF:000010">
    <property type="entry name" value="Phosphoserine aminotransferase"/>
    <property type="match status" value="1"/>
</dbReference>
<feature type="modified residue" description="N6-(pyridoxal phosphate)lysine" evidence="12">
    <location>
        <position position="202"/>
    </location>
</feature>
<evidence type="ECO:0000256" key="2">
    <source>
        <dbReference type="ARBA" id="ARBA00005099"/>
    </source>
</evidence>
<keyword evidence="8 12" id="KW-0664">Pyridoxine biosynthesis</keyword>
<dbReference type="PROSITE" id="PS00595">
    <property type="entry name" value="AA_TRANSFER_CLASS_5"/>
    <property type="match status" value="1"/>
</dbReference>
<dbReference type="SUPFAM" id="SSF53383">
    <property type="entry name" value="PLP-dependent transferases"/>
    <property type="match status" value="1"/>
</dbReference>
<evidence type="ECO:0000256" key="4">
    <source>
        <dbReference type="ARBA" id="ARBA00022576"/>
    </source>
</evidence>
<accession>A0A643FGG1</accession>
<dbReference type="PANTHER" id="PTHR43247">
    <property type="entry name" value="PHOSPHOSERINE AMINOTRANSFERASE"/>
    <property type="match status" value="1"/>
</dbReference>
<evidence type="ECO:0000259" key="14">
    <source>
        <dbReference type="Pfam" id="PF00266"/>
    </source>
</evidence>
<keyword evidence="5 12" id="KW-0028">Amino-acid biosynthesis</keyword>
<comment type="catalytic activity">
    <reaction evidence="11 12 13">
        <text>O-phospho-L-serine + 2-oxoglutarate = 3-phosphooxypyruvate + L-glutamate</text>
        <dbReference type="Rhea" id="RHEA:14329"/>
        <dbReference type="ChEBI" id="CHEBI:16810"/>
        <dbReference type="ChEBI" id="CHEBI:18110"/>
        <dbReference type="ChEBI" id="CHEBI:29985"/>
        <dbReference type="ChEBI" id="CHEBI:57524"/>
        <dbReference type="EC" id="2.6.1.52"/>
    </reaction>
</comment>
<dbReference type="InterPro" id="IPR015421">
    <property type="entry name" value="PyrdxlP-dep_Trfase_major"/>
</dbReference>
<keyword evidence="16" id="KW-1185">Reference proteome</keyword>
<comment type="catalytic activity">
    <reaction evidence="10 12">
        <text>4-(phosphooxy)-L-threonine + 2-oxoglutarate = (R)-3-hydroxy-2-oxo-4-phosphooxybutanoate + L-glutamate</text>
        <dbReference type="Rhea" id="RHEA:16573"/>
        <dbReference type="ChEBI" id="CHEBI:16810"/>
        <dbReference type="ChEBI" id="CHEBI:29985"/>
        <dbReference type="ChEBI" id="CHEBI:58452"/>
        <dbReference type="ChEBI" id="CHEBI:58538"/>
        <dbReference type="EC" id="2.6.1.52"/>
    </reaction>
</comment>
<comment type="similarity">
    <text evidence="3 12">Belongs to the class-V pyridoxal-phosphate-dependent aminotransferase family. SerC subfamily.</text>
</comment>
<proteinExistence type="inferred from homology"/>
<dbReference type="UniPathway" id="UPA00244">
    <property type="reaction ID" value="UER00311"/>
</dbReference>
<keyword evidence="9 12" id="KW-0718">Serine biosynthesis</keyword>
<evidence type="ECO:0000256" key="8">
    <source>
        <dbReference type="ARBA" id="ARBA00023096"/>
    </source>
</evidence>
<dbReference type="GO" id="GO:0006564">
    <property type="term" value="P:L-serine biosynthetic process"/>
    <property type="evidence" value="ECO:0007669"/>
    <property type="project" value="UniProtKB-UniRule"/>
</dbReference>
<comment type="caution">
    <text evidence="12">Lacks conserved residue(s) required for the propagation of feature annotation.</text>
</comment>
<dbReference type="AlphaFoldDB" id="A0A643FGG1"/>
<dbReference type="FunFam" id="3.90.1150.10:FF:000006">
    <property type="entry name" value="Phosphoserine aminotransferase"/>
    <property type="match status" value="1"/>
</dbReference>
<evidence type="ECO:0000256" key="1">
    <source>
        <dbReference type="ARBA" id="ARBA00004915"/>
    </source>
</evidence>
<dbReference type="Pfam" id="PF00266">
    <property type="entry name" value="Aminotran_5"/>
    <property type="match status" value="1"/>
</dbReference>
<dbReference type="OrthoDB" id="9809412at2"/>
<evidence type="ECO:0000256" key="12">
    <source>
        <dbReference type="HAMAP-Rule" id="MF_00160"/>
    </source>
</evidence>
<evidence type="ECO:0000256" key="9">
    <source>
        <dbReference type="ARBA" id="ARBA00023299"/>
    </source>
</evidence>
<evidence type="ECO:0000256" key="13">
    <source>
        <dbReference type="RuleBase" id="RU004505"/>
    </source>
</evidence>
<comment type="pathway">
    <text evidence="2 12 13">Amino-acid biosynthesis; L-serine biosynthesis; L-serine from 3-phospho-D-glycerate: step 2/3.</text>
</comment>
<dbReference type="PANTHER" id="PTHR43247:SF1">
    <property type="entry name" value="PHOSPHOSERINE AMINOTRANSFERASE"/>
    <property type="match status" value="1"/>
</dbReference>
<feature type="binding site" evidence="12">
    <location>
        <position position="154"/>
    </location>
    <ligand>
        <name>pyridoxal 5'-phosphate</name>
        <dbReference type="ChEBI" id="CHEBI:597326"/>
    </ligand>
</feature>
<keyword evidence="4 12" id="KW-0032">Aminotransferase</keyword>
<dbReference type="HAMAP" id="MF_00160">
    <property type="entry name" value="SerC_aminotrans_5"/>
    <property type="match status" value="1"/>
</dbReference>
<dbReference type="InterPro" id="IPR020578">
    <property type="entry name" value="Aminotrans_V_PyrdxlP_BS"/>
</dbReference>
<reference evidence="15 16" key="1">
    <citation type="submission" date="2019-09" db="EMBL/GenBank/DDBJ databases">
        <title>Draft genome sequences of 48 bacterial type strains from the CCUG.</title>
        <authorList>
            <person name="Tunovic T."/>
            <person name="Pineiro-Iglesias B."/>
            <person name="Unosson C."/>
            <person name="Inganas E."/>
            <person name="Ohlen M."/>
            <person name="Cardew S."/>
            <person name="Jensie-Markopoulos S."/>
            <person name="Salva-Serra F."/>
            <person name="Jaen-Luchoro D."/>
            <person name="Karlsson R."/>
            <person name="Svensson-Stadler L."/>
            <person name="Chun J."/>
            <person name="Moore E."/>
        </authorList>
    </citation>
    <scope>NUCLEOTIDE SEQUENCE [LARGE SCALE GENOMIC DNA]</scope>
    <source>
        <strain evidence="15 16">CCUG 30977</strain>
    </source>
</reference>
<dbReference type="RefSeq" id="WP_151123581.1">
    <property type="nucleotide sequence ID" value="NZ_CP088081.1"/>
</dbReference>
<comment type="pathway">
    <text evidence="1 12">Cofactor biosynthesis; pyridoxine 5'-phosphate biosynthesis; pyridoxine 5'-phosphate from D-erythrose 4-phosphate: step 3/5.</text>
</comment>
<dbReference type="InterPro" id="IPR015424">
    <property type="entry name" value="PyrdxlP-dep_Trfase"/>
</dbReference>
<dbReference type="InterPro" id="IPR022278">
    <property type="entry name" value="Pser_aminoTfrase"/>
</dbReference>
<comment type="subcellular location">
    <subcellularLocation>
        <location evidence="12">Cytoplasm</location>
    </subcellularLocation>
</comment>
<protein>
    <recommendedName>
        <fullName evidence="12">Phosphoserine aminotransferase</fullName>
        <ecNumber evidence="12">2.6.1.52</ecNumber>
    </recommendedName>
    <alternativeName>
        <fullName evidence="12">Phosphohydroxythreonine aminotransferase</fullName>
        <shortName evidence="12">PSAT</shortName>
    </alternativeName>
</protein>
<dbReference type="InterPro" id="IPR015422">
    <property type="entry name" value="PyrdxlP-dep_Trfase_small"/>
</dbReference>
<evidence type="ECO:0000256" key="6">
    <source>
        <dbReference type="ARBA" id="ARBA00022679"/>
    </source>
</evidence>
<keyword evidence="6 12" id="KW-0808">Transferase</keyword>
<dbReference type="UniPathway" id="UPA00135">
    <property type="reaction ID" value="UER00197"/>
</dbReference>
<comment type="caution">
    <text evidence="15">The sequence shown here is derived from an EMBL/GenBank/DDBJ whole genome shotgun (WGS) entry which is preliminary data.</text>
</comment>
<dbReference type="NCBIfam" id="TIGR01364">
    <property type="entry name" value="serC_1"/>
    <property type="match status" value="1"/>
</dbReference>
<evidence type="ECO:0000256" key="7">
    <source>
        <dbReference type="ARBA" id="ARBA00022898"/>
    </source>
</evidence>
<dbReference type="GO" id="GO:0005737">
    <property type="term" value="C:cytoplasm"/>
    <property type="evidence" value="ECO:0007669"/>
    <property type="project" value="UniProtKB-SubCell"/>
</dbReference>
<feature type="binding site" evidence="12">
    <location>
        <position position="201"/>
    </location>
    <ligand>
        <name>pyridoxal 5'-phosphate</name>
        <dbReference type="ChEBI" id="CHEBI:597326"/>
    </ligand>
</feature>
<dbReference type="EC" id="2.6.1.52" evidence="12"/>
<feature type="domain" description="Aminotransferase class V" evidence="14">
    <location>
        <begin position="8"/>
        <end position="354"/>
    </location>
</feature>
<evidence type="ECO:0000256" key="10">
    <source>
        <dbReference type="ARBA" id="ARBA00047630"/>
    </source>
</evidence>
<dbReference type="Proteomes" id="UP000430120">
    <property type="component" value="Unassembled WGS sequence"/>
</dbReference>
<dbReference type="InterPro" id="IPR000192">
    <property type="entry name" value="Aminotrans_V_dom"/>
</dbReference>
<sequence length="367" mass="39778">MSTPHRPYNFSAGPAVLPEEVLRQAAEEMLDWHGSGMSVMEMSHRGKEFISIYEDAERTVRALLQVPSNFRILFMQGGGLGENAIVPMNLSRGGLVDVVVTGSWSQKSLKEAGKYADARAAASNEADGHHSLPAAAGWQLREGAAYLHICSNETIHGVEYPELPDLAALGSTAPLVMDASSHILSRPIDWSRVGALFAGAQKNIGPAGVTLVFVREDLLDRALPICPSAFNYKLVAENQSMFNTPPTYGIYIAGLVFQWIARQGGVPEMERRAIERATLVYNALDHSGGFYRNPVAPAARSRMNIPFFLADESLNDAFLAGAREAGLLQLKGHKSVGGMRASLYNAMPLAGAQALVDYLQDFARRHG</sequence>
<keyword evidence="12" id="KW-0963">Cytoplasm</keyword>
<comment type="function">
    <text evidence="12">Catalyzes the reversible conversion of 3-phosphohydroxypyruvate to phosphoserine and of 3-hydroxy-2-oxo-4-phosphonooxybutanoate to phosphohydroxythreonine.</text>
</comment>
<feature type="binding site" evidence="12">
    <location>
        <position position="45"/>
    </location>
    <ligand>
        <name>L-glutamate</name>
        <dbReference type="ChEBI" id="CHEBI:29985"/>
    </ligand>
</feature>
<dbReference type="PIRSF" id="PIRSF000525">
    <property type="entry name" value="SerC"/>
    <property type="match status" value="1"/>
</dbReference>